<dbReference type="EMBL" id="KK207703">
    <property type="protein sequence ID" value="EZF57063.1"/>
    <property type="molecule type" value="Genomic_DNA"/>
</dbReference>
<organism evidence="2">
    <name type="scientific">Trichophyton rubrum CBS 288.86</name>
    <dbReference type="NCBI Taxonomy" id="1215330"/>
    <lineage>
        <taxon>Eukaryota</taxon>
        <taxon>Fungi</taxon>
        <taxon>Dikarya</taxon>
        <taxon>Ascomycota</taxon>
        <taxon>Pezizomycotina</taxon>
        <taxon>Eurotiomycetes</taxon>
        <taxon>Eurotiomycetidae</taxon>
        <taxon>Onygenales</taxon>
        <taxon>Arthrodermataceae</taxon>
        <taxon>Trichophyton</taxon>
    </lineage>
</organism>
<evidence type="ECO:0000256" key="1">
    <source>
        <dbReference type="SAM" id="MobiDB-lite"/>
    </source>
</evidence>
<proteinExistence type="predicted"/>
<dbReference type="Proteomes" id="UP000023758">
    <property type="component" value="Unassembled WGS sequence"/>
</dbReference>
<dbReference type="PANTHER" id="PTHR33321">
    <property type="match status" value="1"/>
</dbReference>
<dbReference type="InterPro" id="IPR007541">
    <property type="entry name" value="Uncharacterised_BSP"/>
</dbReference>
<dbReference type="HOGENOM" id="CLU_062644_0_0_1"/>
<protein>
    <recommendedName>
        <fullName evidence="3">PBSP domain-containing protein</fullName>
    </recommendedName>
</protein>
<accession>A0A022WG68</accession>
<sequence length="322" mass="35082">MRHLHSVLCRLRVATMSETSSATPMPASSLLPPGVGGETDDKKEATDNVPQWGKEGCGYPPSASAAPAVPKPKLRLHFEDLGNQASKLFIKSIQDPYAIMQNAIGEIVKYLYTSPSASAAPRRPIQFNPSLPPTSSVSFIIHDFQGVAYTIGVSSDDKQKEIHMSLSYIAHAGSFKDTAAEIVGIIQHELVHCYQHTNPPGKSTPNPPSGLIEGIADFVRLKSGFGAAHWKRPTSLADLPKSWDAGYQNTAFFLEWIENIRIGTGAVGLINDRLLRQGYLGTNGEVFWRGLFGREIEELWADYAEYIGGQKPKIQDCGCGSN</sequence>
<evidence type="ECO:0008006" key="3">
    <source>
        <dbReference type="Google" id="ProtNLM"/>
    </source>
</evidence>
<name>A0A022WG68_TRIRU</name>
<dbReference type="Pfam" id="PF04450">
    <property type="entry name" value="BSP"/>
    <property type="match status" value="1"/>
</dbReference>
<evidence type="ECO:0000313" key="2">
    <source>
        <dbReference type="EMBL" id="EZF57063.1"/>
    </source>
</evidence>
<feature type="region of interest" description="Disordered" evidence="1">
    <location>
        <begin position="19"/>
        <end position="45"/>
    </location>
</feature>
<reference evidence="2" key="1">
    <citation type="submission" date="2014-02" db="EMBL/GenBank/DDBJ databases">
        <title>The Genome Sequence of Trichophyton rubrum (morphotype fischeri) CBS 288.86.</title>
        <authorList>
            <consortium name="The Broad Institute Genomics Platform"/>
            <person name="Cuomo C.A."/>
            <person name="White T.C."/>
            <person name="Graser Y."/>
            <person name="Martinez-Rossi N."/>
            <person name="Heitman J."/>
            <person name="Young S.K."/>
            <person name="Zeng Q."/>
            <person name="Gargeya S."/>
            <person name="Abouelleil A."/>
            <person name="Alvarado L."/>
            <person name="Chapman S.B."/>
            <person name="Gainer-Dewar J."/>
            <person name="Goldberg J."/>
            <person name="Griggs A."/>
            <person name="Gujja S."/>
            <person name="Hansen M."/>
            <person name="Howarth C."/>
            <person name="Imamovic A."/>
            <person name="Larimer J."/>
            <person name="Martinez D."/>
            <person name="Murphy C."/>
            <person name="Pearson M.D."/>
            <person name="Persinoti G."/>
            <person name="Poon T."/>
            <person name="Priest M."/>
            <person name="Roberts A.D."/>
            <person name="Saif S."/>
            <person name="Shea T.D."/>
            <person name="Sykes S.N."/>
            <person name="Wortman J."/>
            <person name="Nusbaum C."/>
            <person name="Birren B."/>
        </authorList>
    </citation>
    <scope>NUCLEOTIDE SEQUENCE [LARGE SCALE GENOMIC DNA]</scope>
    <source>
        <strain evidence="2">CBS 288.86</strain>
    </source>
</reference>
<gene>
    <name evidence="2" type="ORF">H103_00685</name>
</gene>
<dbReference type="PANTHER" id="PTHR33321:SF12">
    <property type="entry name" value="PLANT BASIC SECRETORY PROTEIN (BSP) FAMILY PROTEIN"/>
    <property type="match status" value="1"/>
</dbReference>
<dbReference type="AlphaFoldDB" id="A0A022WG68"/>
<dbReference type="OrthoDB" id="891726at2759"/>